<dbReference type="InterPro" id="IPR004710">
    <property type="entry name" value="Bilac:Na_transpt"/>
</dbReference>
<evidence type="ECO:0000256" key="5">
    <source>
        <dbReference type="SAM" id="Phobius"/>
    </source>
</evidence>
<keyword evidence="7" id="KW-1185">Reference proteome</keyword>
<evidence type="ECO:0000256" key="1">
    <source>
        <dbReference type="ARBA" id="ARBA00004141"/>
    </source>
</evidence>
<evidence type="ECO:0000313" key="6">
    <source>
        <dbReference type="EMBL" id="TQN33235.1"/>
    </source>
</evidence>
<feature type="transmembrane region" description="Helical" evidence="5">
    <location>
        <begin position="132"/>
        <end position="151"/>
    </location>
</feature>
<dbReference type="Gene3D" id="1.20.1530.20">
    <property type="match status" value="1"/>
</dbReference>
<feature type="transmembrane region" description="Helical" evidence="5">
    <location>
        <begin position="196"/>
        <end position="213"/>
    </location>
</feature>
<feature type="transmembrane region" description="Helical" evidence="5">
    <location>
        <begin position="96"/>
        <end position="117"/>
    </location>
</feature>
<dbReference type="EMBL" id="VFQC01000001">
    <property type="protein sequence ID" value="TQN33235.1"/>
    <property type="molecule type" value="Genomic_DNA"/>
</dbReference>
<feature type="transmembrane region" description="Helical" evidence="5">
    <location>
        <begin position="68"/>
        <end position="89"/>
    </location>
</feature>
<dbReference type="AlphaFoldDB" id="A0A543NN31"/>
<evidence type="ECO:0000313" key="7">
    <source>
        <dbReference type="Proteomes" id="UP000317422"/>
    </source>
</evidence>
<comment type="caution">
    <text evidence="6">The sequence shown here is derived from an EMBL/GenBank/DDBJ whole genome shotgun (WGS) entry which is preliminary data.</text>
</comment>
<feature type="transmembrane region" description="Helical" evidence="5">
    <location>
        <begin position="6"/>
        <end position="26"/>
    </location>
</feature>
<reference evidence="6 7" key="1">
    <citation type="submission" date="2019-06" db="EMBL/GenBank/DDBJ databases">
        <title>Sequencing the genomes of 1000 actinobacteria strains.</title>
        <authorList>
            <person name="Klenk H.-P."/>
        </authorList>
    </citation>
    <scope>NUCLEOTIDE SEQUENCE [LARGE SCALE GENOMIC DNA]</scope>
    <source>
        <strain evidence="6 7">DSM 45015</strain>
    </source>
</reference>
<accession>A0A543NN31</accession>
<dbReference type="Pfam" id="PF01758">
    <property type="entry name" value="SBF"/>
    <property type="match status" value="1"/>
</dbReference>
<name>A0A543NN31_9ACTN</name>
<dbReference type="GO" id="GO:0016020">
    <property type="term" value="C:membrane"/>
    <property type="evidence" value="ECO:0007669"/>
    <property type="project" value="UniProtKB-SubCell"/>
</dbReference>
<dbReference type="InterPro" id="IPR002657">
    <property type="entry name" value="BilAc:Na_symport/Acr3"/>
</dbReference>
<feature type="transmembrane region" description="Helical" evidence="5">
    <location>
        <begin position="250"/>
        <end position="270"/>
    </location>
</feature>
<feature type="transmembrane region" description="Helical" evidence="5">
    <location>
        <begin position="225"/>
        <end position="244"/>
    </location>
</feature>
<proteinExistence type="predicted"/>
<keyword evidence="3 5" id="KW-1133">Transmembrane helix</keyword>
<dbReference type="PANTHER" id="PTHR10361:SF28">
    <property type="entry name" value="P3 PROTEIN-RELATED"/>
    <property type="match status" value="1"/>
</dbReference>
<evidence type="ECO:0000256" key="3">
    <source>
        <dbReference type="ARBA" id="ARBA00022989"/>
    </source>
</evidence>
<evidence type="ECO:0000256" key="4">
    <source>
        <dbReference type="ARBA" id="ARBA00023136"/>
    </source>
</evidence>
<organism evidence="6 7">
    <name type="scientific">Haloactinospora alba</name>
    <dbReference type="NCBI Taxonomy" id="405555"/>
    <lineage>
        <taxon>Bacteria</taxon>
        <taxon>Bacillati</taxon>
        <taxon>Actinomycetota</taxon>
        <taxon>Actinomycetes</taxon>
        <taxon>Streptosporangiales</taxon>
        <taxon>Nocardiopsidaceae</taxon>
        <taxon>Haloactinospora</taxon>
    </lineage>
</organism>
<gene>
    <name evidence="6" type="ORF">FHX37_3240</name>
</gene>
<comment type="subcellular location">
    <subcellularLocation>
        <location evidence="1">Membrane</location>
        <topology evidence="1">Multi-pass membrane protein</topology>
    </subcellularLocation>
</comment>
<dbReference type="OrthoDB" id="9806785at2"/>
<protein>
    <submittedName>
        <fullName evidence="6">BASS family bile acid:Na+ symporter</fullName>
    </submittedName>
</protein>
<evidence type="ECO:0000256" key="2">
    <source>
        <dbReference type="ARBA" id="ARBA00022692"/>
    </source>
</evidence>
<keyword evidence="4 5" id="KW-0472">Membrane</keyword>
<feature type="transmembrane region" description="Helical" evidence="5">
    <location>
        <begin position="38"/>
        <end position="62"/>
    </location>
</feature>
<sequence length="283" mass="28523">MDAPPVTLGLVLLLVATMTTVGTELSPSGFVRLLHRPATLAVALAANLLLLPASAVALVAVLDLDGGVAVGIVLAAAAPGGGTGVLLAHHARADPVLALGIQGILAPLGLVAVPLWARATSQAPTAGLDGGSQLTALLAVQAVPLVGGMFLRARRPEAADRLRTVSRRVADVLLVTMTGYVLVVSAPHLARLPAEAYLAITLLVGASLATVALPRSGGPPERRALAMVTTVRNLSLALLAAGAAAEAQQAAGAVIAYSVLMYLLSGLALIPMRAAQRHRTRAG</sequence>
<dbReference type="InterPro" id="IPR038770">
    <property type="entry name" value="Na+/solute_symporter_sf"/>
</dbReference>
<dbReference type="RefSeq" id="WP_141924629.1">
    <property type="nucleotide sequence ID" value="NZ_VFQC01000001.1"/>
</dbReference>
<dbReference type="PANTHER" id="PTHR10361">
    <property type="entry name" value="SODIUM-BILE ACID COTRANSPORTER"/>
    <property type="match status" value="1"/>
</dbReference>
<feature type="transmembrane region" description="Helical" evidence="5">
    <location>
        <begin position="172"/>
        <end position="190"/>
    </location>
</feature>
<keyword evidence="2 5" id="KW-0812">Transmembrane</keyword>
<dbReference type="Proteomes" id="UP000317422">
    <property type="component" value="Unassembled WGS sequence"/>
</dbReference>